<dbReference type="EMBL" id="JAIWYP010000005">
    <property type="protein sequence ID" value="KAH3824830.1"/>
    <property type="molecule type" value="Genomic_DNA"/>
</dbReference>
<sequence>MDKSYSIEQTQIKRNFISKGNVIDATNILIGNDNAIDAVWEAWRSLDMTNLSVFVSLDNYTMKRVSSSGHSQISRTQMECLNNLSLSYEECEWTREVESIVLETLALDLIDDNPVLLEALHSLNIKSLSLSGRLDSLKGEHGKLLSHALSSLNKLETLILEVDIKRFEDNICLLEALRGILISSLSVRLDRLTMKDASELSHSLLSLKQLETLALEFISPFRRGTRYGVHIKSLSLSGRLDSFEREHVKLLSHSLLSMNQLGALLMELSIGISQNNVCMLEALCGLHVKSLSLSLCRLIEKEASELSHSLLSLKQLETLALEFIYTSPFPSETPQGMYIKSLSLSGRLDSFEREHVELMAMNQLETLLIELSIGICKNNVCLLEALCGLHIRSLSLRLCRLTEQHASELSHSPSSLKQLEILSLQLIYCSPFLWEALHSLHIKSLSLSGSLKFSEKHVRLASQSLLSLTQLETLSIDFRVVPFDPHICLWESLCGLHIKSLSLSLYRLTGQDVSELSHSLSSLKQLVSLKISDDSNNPDLWKVLHGVHIKNLSLKFLLFTEEHVLSLADALHTLTMLATLTMKCNDSSNPGLLETLRSLNTIGVVLA</sequence>
<comment type="caution">
    <text evidence="1">The sequence shown here is derived from an EMBL/GenBank/DDBJ whole genome shotgun (WGS) entry which is preliminary data.</text>
</comment>
<reference evidence="1" key="2">
    <citation type="submission" date="2020-11" db="EMBL/GenBank/DDBJ databases">
        <authorList>
            <person name="McCartney M.A."/>
            <person name="Auch B."/>
            <person name="Kono T."/>
            <person name="Mallez S."/>
            <person name="Becker A."/>
            <person name="Gohl D.M."/>
            <person name="Silverstein K.A.T."/>
            <person name="Koren S."/>
            <person name="Bechman K.B."/>
            <person name="Herman A."/>
            <person name="Abrahante J.E."/>
            <person name="Garbe J."/>
        </authorList>
    </citation>
    <scope>NUCLEOTIDE SEQUENCE</scope>
    <source>
        <strain evidence="1">Duluth1</strain>
        <tissue evidence="1">Whole animal</tissue>
    </source>
</reference>
<keyword evidence="2" id="KW-1185">Reference proteome</keyword>
<accession>A0A9D4GXI3</accession>
<reference evidence="1" key="1">
    <citation type="journal article" date="2019" name="bioRxiv">
        <title>The Genome of the Zebra Mussel, Dreissena polymorpha: A Resource for Invasive Species Research.</title>
        <authorList>
            <person name="McCartney M.A."/>
            <person name="Auch B."/>
            <person name="Kono T."/>
            <person name="Mallez S."/>
            <person name="Zhang Y."/>
            <person name="Obille A."/>
            <person name="Becker A."/>
            <person name="Abrahante J.E."/>
            <person name="Garbe J."/>
            <person name="Badalamenti J.P."/>
            <person name="Herman A."/>
            <person name="Mangelson H."/>
            <person name="Liachko I."/>
            <person name="Sullivan S."/>
            <person name="Sone E.D."/>
            <person name="Koren S."/>
            <person name="Silverstein K.A.T."/>
            <person name="Beckman K.B."/>
            <person name="Gohl D.M."/>
        </authorList>
    </citation>
    <scope>NUCLEOTIDE SEQUENCE</scope>
    <source>
        <strain evidence="1">Duluth1</strain>
        <tissue evidence="1">Whole animal</tissue>
    </source>
</reference>
<dbReference type="AlphaFoldDB" id="A0A9D4GXI3"/>
<dbReference type="SUPFAM" id="SSF52047">
    <property type="entry name" value="RNI-like"/>
    <property type="match status" value="2"/>
</dbReference>
<dbReference type="Gene3D" id="3.80.10.10">
    <property type="entry name" value="Ribonuclease Inhibitor"/>
    <property type="match status" value="2"/>
</dbReference>
<gene>
    <name evidence="1" type="ORF">DPMN_126683</name>
</gene>
<name>A0A9D4GXI3_DREPO</name>
<evidence type="ECO:0000313" key="1">
    <source>
        <dbReference type="EMBL" id="KAH3824830.1"/>
    </source>
</evidence>
<dbReference type="Proteomes" id="UP000828390">
    <property type="component" value="Unassembled WGS sequence"/>
</dbReference>
<protein>
    <submittedName>
        <fullName evidence="1">Uncharacterized protein</fullName>
    </submittedName>
</protein>
<dbReference type="InterPro" id="IPR032675">
    <property type="entry name" value="LRR_dom_sf"/>
</dbReference>
<evidence type="ECO:0000313" key="2">
    <source>
        <dbReference type="Proteomes" id="UP000828390"/>
    </source>
</evidence>
<organism evidence="1 2">
    <name type="scientific">Dreissena polymorpha</name>
    <name type="common">Zebra mussel</name>
    <name type="synonym">Mytilus polymorpha</name>
    <dbReference type="NCBI Taxonomy" id="45954"/>
    <lineage>
        <taxon>Eukaryota</taxon>
        <taxon>Metazoa</taxon>
        <taxon>Spiralia</taxon>
        <taxon>Lophotrochozoa</taxon>
        <taxon>Mollusca</taxon>
        <taxon>Bivalvia</taxon>
        <taxon>Autobranchia</taxon>
        <taxon>Heteroconchia</taxon>
        <taxon>Euheterodonta</taxon>
        <taxon>Imparidentia</taxon>
        <taxon>Neoheterodontei</taxon>
        <taxon>Myida</taxon>
        <taxon>Dreissenoidea</taxon>
        <taxon>Dreissenidae</taxon>
        <taxon>Dreissena</taxon>
    </lineage>
</organism>
<proteinExistence type="predicted"/>